<dbReference type="PANTHER" id="PTHR30329">
    <property type="entry name" value="STATOR ELEMENT OF FLAGELLAR MOTOR COMPLEX"/>
    <property type="match status" value="1"/>
</dbReference>
<organism evidence="4 5">
    <name type="scientific">Vannielia litorea</name>
    <dbReference type="NCBI Taxonomy" id="1217970"/>
    <lineage>
        <taxon>Bacteria</taxon>
        <taxon>Pseudomonadati</taxon>
        <taxon>Pseudomonadota</taxon>
        <taxon>Alphaproteobacteria</taxon>
        <taxon>Rhodobacterales</taxon>
        <taxon>Paracoccaceae</taxon>
        <taxon>Vannielia</taxon>
    </lineage>
</organism>
<evidence type="ECO:0000256" key="2">
    <source>
        <dbReference type="SAM" id="MobiDB-lite"/>
    </source>
</evidence>
<gene>
    <name evidence="4" type="ORF">SAMN05444002_0048</name>
</gene>
<dbReference type="PROSITE" id="PS51123">
    <property type="entry name" value="OMPA_2"/>
    <property type="match status" value="1"/>
</dbReference>
<feature type="domain" description="OmpA-like" evidence="3">
    <location>
        <begin position="722"/>
        <end position="839"/>
    </location>
</feature>
<dbReference type="STRING" id="1217970.SAMN05444002_0048"/>
<dbReference type="AlphaFoldDB" id="A0A1N6DVA2"/>
<reference evidence="5" key="1">
    <citation type="submission" date="2016-11" db="EMBL/GenBank/DDBJ databases">
        <authorList>
            <person name="Varghese N."/>
            <person name="Submissions S."/>
        </authorList>
    </citation>
    <scope>NUCLEOTIDE SEQUENCE [LARGE SCALE GENOMIC DNA]</scope>
    <source>
        <strain evidence="5">DSM 29440</strain>
    </source>
</reference>
<dbReference type="InterPro" id="IPR050330">
    <property type="entry name" value="Bact_OuterMem_StrucFunc"/>
</dbReference>
<sequence>MRKLWGGAVLVGGVLALGLYAGARPAHSIEDRVSEQAAAAVQGAVHGLRAEVRGRDIVLGGLADGDAEHARVMAALDAVPGRRVVRSEAEILAVADPYTLSGAFGPGGPVWTGHVPSEAARAELAGAIGESAAAGLTLAAGAPTGWAEATAAALEARRTLVRGAVKLEGQAIALSGVVPTPREQAAAEAALTVLPEGWTAELDLTTLDDGKPFALDIEAVDGNVTWQGGKLPRSVDPLDLDTAYGAPVAGDITVAQIGEEEQDFAGAAQAGLAALAQLMQGRLRIEGQTLALTGLAADPTAAAAARAELAGLPEGFSPLVELELNDDGKPFALTLKKSASGLQAGGKLPAAMAGDDLAALAGQALRGDVTVARIGAENEVFTTAARAALRAVAPMKTADVTVSEGGLDFVALAPTPAEAAEAEAALMPVTGQVPVSVQIEVEDDGAPFALVVEKSPDGQWTASGKVPNVLEGFDYAAAAGVETLAAEGLAVARIGGEAHGFADAVPPGLAALAALNFGKLTVREGSVALAGEADDPEVAAEAEAALTALPEGFAPSMALDLVDDGTPPAFSFEYTVAGGGSLAGKLPAGMTPPEIAELAGLAQLEGTPGQSRDDETGAEAMRAALGALGPWMGEIEALDLVLTEDGRVSAEITASPGVDGELMRARLAEALGGGVTLVVAEAEGPEGALRDNPATGGQQRLSGGVWLPVIEDIDTTVAGCNAATAAALEGERIGFVTGAFRLDAASFRAVNNVAAVALACAGAGLTLELGGHTDATGNAESNKALSQRRAEVVAAALAARGVPEAALAPVGYGPDQPVAGNDTEEGRAQNRRTTLDWRE</sequence>
<dbReference type="InterPro" id="IPR036737">
    <property type="entry name" value="OmpA-like_sf"/>
</dbReference>
<evidence type="ECO:0000256" key="1">
    <source>
        <dbReference type="PROSITE-ProRule" id="PRU00473"/>
    </source>
</evidence>
<evidence type="ECO:0000259" key="3">
    <source>
        <dbReference type="PROSITE" id="PS51123"/>
    </source>
</evidence>
<feature type="region of interest" description="Disordered" evidence="2">
    <location>
        <begin position="807"/>
        <end position="839"/>
    </location>
</feature>
<dbReference type="GO" id="GO:0016020">
    <property type="term" value="C:membrane"/>
    <property type="evidence" value="ECO:0007669"/>
    <property type="project" value="UniProtKB-UniRule"/>
</dbReference>
<dbReference type="Proteomes" id="UP000184932">
    <property type="component" value="Unassembled WGS sequence"/>
</dbReference>
<dbReference type="InterPro" id="IPR006665">
    <property type="entry name" value="OmpA-like"/>
</dbReference>
<dbReference type="CDD" id="cd07185">
    <property type="entry name" value="OmpA_C-like"/>
    <property type="match status" value="1"/>
</dbReference>
<keyword evidence="5" id="KW-1185">Reference proteome</keyword>
<proteinExistence type="predicted"/>
<name>A0A1N6DVA2_9RHOB</name>
<dbReference type="RefSeq" id="WP_074254281.1">
    <property type="nucleotide sequence ID" value="NZ_FSRL01000001.1"/>
</dbReference>
<accession>A0A1N6DVA2</accession>
<dbReference type="PANTHER" id="PTHR30329:SF21">
    <property type="entry name" value="LIPOPROTEIN YIAD-RELATED"/>
    <property type="match status" value="1"/>
</dbReference>
<dbReference type="OrthoDB" id="5525824at2"/>
<feature type="compositionally biased region" description="Basic and acidic residues" evidence="2">
    <location>
        <begin position="824"/>
        <end position="839"/>
    </location>
</feature>
<evidence type="ECO:0000313" key="4">
    <source>
        <dbReference type="EMBL" id="SIN74728.1"/>
    </source>
</evidence>
<dbReference type="SUPFAM" id="SSF103088">
    <property type="entry name" value="OmpA-like"/>
    <property type="match status" value="1"/>
</dbReference>
<keyword evidence="1" id="KW-0472">Membrane</keyword>
<dbReference type="Pfam" id="PF00691">
    <property type="entry name" value="OmpA"/>
    <property type="match status" value="1"/>
</dbReference>
<evidence type="ECO:0000313" key="5">
    <source>
        <dbReference type="Proteomes" id="UP000184932"/>
    </source>
</evidence>
<dbReference type="Gene3D" id="3.40.1520.20">
    <property type="match status" value="3"/>
</dbReference>
<dbReference type="Gene3D" id="3.30.1330.60">
    <property type="entry name" value="OmpA-like domain"/>
    <property type="match status" value="1"/>
</dbReference>
<protein>
    <submittedName>
        <fullName evidence="4">OmpA-OmpF porin, OOP family</fullName>
    </submittedName>
</protein>
<dbReference type="EMBL" id="FSRL01000001">
    <property type="protein sequence ID" value="SIN74728.1"/>
    <property type="molecule type" value="Genomic_DNA"/>
</dbReference>